<organism evidence="1 2">
    <name type="scientific">Cetraspora pellucida</name>
    <dbReference type="NCBI Taxonomy" id="1433469"/>
    <lineage>
        <taxon>Eukaryota</taxon>
        <taxon>Fungi</taxon>
        <taxon>Fungi incertae sedis</taxon>
        <taxon>Mucoromycota</taxon>
        <taxon>Glomeromycotina</taxon>
        <taxon>Glomeromycetes</taxon>
        <taxon>Diversisporales</taxon>
        <taxon>Gigasporaceae</taxon>
        <taxon>Cetraspora</taxon>
    </lineage>
</organism>
<accession>A0ACA9M511</accession>
<evidence type="ECO:0000313" key="2">
    <source>
        <dbReference type="Proteomes" id="UP000789366"/>
    </source>
</evidence>
<evidence type="ECO:0000313" key="1">
    <source>
        <dbReference type="EMBL" id="CAG8564252.1"/>
    </source>
</evidence>
<gene>
    <name evidence="1" type="ORF">SPELUC_LOCUS5734</name>
</gene>
<keyword evidence="2" id="KW-1185">Reference proteome</keyword>
<reference evidence="1" key="1">
    <citation type="submission" date="2021-06" db="EMBL/GenBank/DDBJ databases">
        <authorList>
            <person name="Kallberg Y."/>
            <person name="Tangrot J."/>
            <person name="Rosling A."/>
        </authorList>
    </citation>
    <scope>NUCLEOTIDE SEQUENCE</scope>
    <source>
        <strain evidence="1">28 12/20/2015</strain>
    </source>
</reference>
<protein>
    <submittedName>
        <fullName evidence="1">11880_t:CDS:1</fullName>
    </submittedName>
</protein>
<name>A0ACA9M511_9GLOM</name>
<sequence>MHTTAIFDQTVHTGTSLLTRYDGIKTLAGIPSCNDIVAEFDNGMFTILQQHLSDKQPIYFMPTDVSDEAKYINGVSTYILRISDTLINRQKAIVDITGIKPFFDAEVPDNYSSAGPRGITSFKTILACILSTTLKSTSKFGFENVHAFSLQEYYTEKKAYICDRTFVLTWDIETYSSLGLGKFPTAQSDESNVFMICMSVHWKDDPNPLKQICLVDVEIAPDPCWTTIICGNQKNLLKAFTLCWKLLASDIQIGFNDSQYDWPFIVEKAKKLGQYQYNAIKVNDRDFHSKHLKIPGCIAIDVQSCLMKFYPKGKKSSLAYYLKECNLDNKVNMPFYRMFKYYEQALKGANTTTIKQMHKIAYYCIIDALSCQQLMIKHNTINEYREVASIAFLSLFNAHYFAGGMKVCNLLDASAWQDGILTSMIQYKQTETGKYPGAYVFTPIKELENRCPVTGLDFTSLYPNLIITYNLSPDKIILSEEQALSVELQHNNISKEKELYANVLKYLSGKRNEMKKRLAPLKEKKEDMDLIISSMDKGLSLLEAIEQVLANIEEEKHAGITKNLYHFINKKKHVEHEFMTEYDSVCSDCSCLDAKQYAFKVYMNTFYRTAGDSKSPFFLCELAGCVTSAGQRNIKLVADFIKNKRFGIKYGDTDFLYLVCSKECFQECDEAYNNGKISKEEYWSRMVKISMEEIEKLRDEIDLNEIIKTAVWKLDKNNKSGLTPEPYLYEISEPGERFEYIVVENDLSQKVGDKMEYSEVARCLDKKIDINYYLKNIVGLCACFINYEDRYQPSSETLLEALRKLKDDNKVGDSLAQKSAKNIYAKKLYDTIYANKIVKCSGNDAYWSSFLSALDKQEESIRIKLTTLLAEIFQDDIRSREEMYKLVTKASKHKSKAMTLEKYMLTYIQENGYEILADLWNTWYKMVGLEITRYQASSKLQGDKKDNSPEVNIDKIIELYG</sequence>
<comment type="caution">
    <text evidence="1">The sequence shown here is derived from an EMBL/GenBank/DDBJ whole genome shotgun (WGS) entry which is preliminary data.</text>
</comment>
<proteinExistence type="predicted"/>
<dbReference type="EMBL" id="CAJVPW010006066">
    <property type="protein sequence ID" value="CAG8564252.1"/>
    <property type="molecule type" value="Genomic_DNA"/>
</dbReference>
<dbReference type="Proteomes" id="UP000789366">
    <property type="component" value="Unassembled WGS sequence"/>
</dbReference>